<dbReference type="SUPFAM" id="SSF57701">
    <property type="entry name" value="Zn2/Cys6 DNA-binding domain"/>
    <property type="match status" value="1"/>
</dbReference>
<dbReference type="InParanoid" id="B2VS99"/>
<dbReference type="HOGENOM" id="CLU_024934_5_1_1"/>
<dbReference type="Pfam" id="PF00172">
    <property type="entry name" value="Zn_clus"/>
    <property type="match status" value="1"/>
</dbReference>
<accession>B2VS99</accession>
<organism evidence="4 5">
    <name type="scientific">Pyrenophora tritici-repentis (strain Pt-1C-BFP)</name>
    <name type="common">Wheat tan spot fungus</name>
    <name type="synonym">Drechslera tritici-repentis</name>
    <dbReference type="NCBI Taxonomy" id="426418"/>
    <lineage>
        <taxon>Eukaryota</taxon>
        <taxon>Fungi</taxon>
        <taxon>Dikarya</taxon>
        <taxon>Ascomycota</taxon>
        <taxon>Pezizomycotina</taxon>
        <taxon>Dothideomycetes</taxon>
        <taxon>Pleosporomycetidae</taxon>
        <taxon>Pleosporales</taxon>
        <taxon>Pleosporineae</taxon>
        <taxon>Pleosporaceae</taxon>
        <taxon>Pyrenophora</taxon>
    </lineage>
</organism>
<dbReference type="Proteomes" id="UP000001471">
    <property type="component" value="Unassembled WGS sequence"/>
</dbReference>
<dbReference type="InterPro" id="IPR001138">
    <property type="entry name" value="Zn2Cys6_DnaBD"/>
</dbReference>
<evidence type="ECO:0000313" key="4">
    <source>
        <dbReference type="EMBL" id="EDU41163.1"/>
    </source>
</evidence>
<dbReference type="PANTHER" id="PTHR47784">
    <property type="entry name" value="STEROL UPTAKE CONTROL PROTEIN 2"/>
    <property type="match status" value="1"/>
</dbReference>
<evidence type="ECO:0000256" key="1">
    <source>
        <dbReference type="ARBA" id="ARBA00023242"/>
    </source>
</evidence>
<dbReference type="GeneID" id="6339882"/>
<name>B2VS99_PYRTR</name>
<dbReference type="InterPro" id="IPR021858">
    <property type="entry name" value="Fun_TF"/>
</dbReference>
<dbReference type="AlphaFoldDB" id="B2VS99"/>
<dbReference type="GO" id="GO:0001228">
    <property type="term" value="F:DNA-binding transcription activator activity, RNA polymerase II-specific"/>
    <property type="evidence" value="ECO:0007669"/>
    <property type="project" value="TreeGrafter"/>
</dbReference>
<sequence>MSLRKAHTKSRFGCLPCKKRHIKCGEEVPLCQNCVFRKVICEYGIAARASPGILARAASLDDARSTVSPPRGGLQQFSTTPRTREPIPSPGIRVPRQQELQLMICFMNKTSQTLAHGDEDLVIWREAVPDEAVNCDFLMDGLLAMAALHFAYENPDSRLQYTELAMRYQNSSLQVYNKALDNINEENCTALFAFSIIPEDETLAALDRLRQRANTLLASEYVEEKRHAVYLSGIQSLEVAVGCMKVSNHLGRIIGWPASLRSPEHCEELMRLFKHGDIMTKLIFMHYGVLLLQTRHRWWGRRTGVSLIQDLAISVRAAGPDWGFGMNWPMKVAKRSIDGVENAFVPRDS</sequence>
<feature type="domain" description="Zn(2)-C6 fungal-type" evidence="3">
    <location>
        <begin position="13"/>
        <end position="43"/>
    </location>
</feature>
<dbReference type="EMBL" id="DS231615">
    <property type="protein sequence ID" value="EDU41163.1"/>
    <property type="molecule type" value="Genomic_DNA"/>
</dbReference>
<dbReference type="PROSITE" id="PS00463">
    <property type="entry name" value="ZN2_CY6_FUNGAL_1"/>
    <property type="match status" value="1"/>
</dbReference>
<dbReference type="PANTHER" id="PTHR47784:SF5">
    <property type="entry name" value="STEROL UPTAKE CONTROL PROTEIN 2"/>
    <property type="match status" value="1"/>
</dbReference>
<dbReference type="KEGG" id="ptrr:6339882"/>
<reference evidence="5" key="1">
    <citation type="journal article" date="2013" name="G3 (Bethesda)">
        <title>Comparative genomics of a plant-pathogenic fungus, Pyrenophora tritici-repentis, reveals transduplication and the impact of repeat elements on pathogenicity and population divergence.</title>
        <authorList>
            <person name="Manning V.A."/>
            <person name="Pandelova I."/>
            <person name="Dhillon B."/>
            <person name="Wilhelm L.J."/>
            <person name="Goodwin S.B."/>
            <person name="Berlin A.M."/>
            <person name="Figueroa M."/>
            <person name="Freitag M."/>
            <person name="Hane J.K."/>
            <person name="Henrissat B."/>
            <person name="Holman W.H."/>
            <person name="Kodira C.D."/>
            <person name="Martin J."/>
            <person name="Oliver R.P."/>
            <person name="Robbertse B."/>
            <person name="Schackwitz W."/>
            <person name="Schwartz D.C."/>
            <person name="Spatafora J.W."/>
            <person name="Turgeon B.G."/>
            <person name="Yandava C."/>
            <person name="Young S."/>
            <person name="Zhou S."/>
            <person name="Zeng Q."/>
            <person name="Grigoriev I.V."/>
            <person name="Ma L.-J."/>
            <person name="Ciuffetti L.M."/>
        </authorList>
    </citation>
    <scope>NUCLEOTIDE SEQUENCE [LARGE SCALE GENOMIC DNA]</scope>
    <source>
        <strain evidence="5">Pt-1C-BFP</strain>
    </source>
</reference>
<dbReference type="OrthoDB" id="4937900at2759"/>
<evidence type="ECO:0000256" key="2">
    <source>
        <dbReference type="SAM" id="MobiDB-lite"/>
    </source>
</evidence>
<dbReference type="SMART" id="SM00066">
    <property type="entry name" value="GAL4"/>
    <property type="match status" value="1"/>
</dbReference>
<evidence type="ECO:0000259" key="3">
    <source>
        <dbReference type="PROSITE" id="PS50048"/>
    </source>
</evidence>
<keyword evidence="1" id="KW-0539">Nucleus</keyword>
<gene>
    <name evidence="4" type="ORF">PTRG_01725</name>
</gene>
<evidence type="ECO:0000313" key="5">
    <source>
        <dbReference type="Proteomes" id="UP000001471"/>
    </source>
</evidence>
<dbReference type="InterPro" id="IPR036864">
    <property type="entry name" value="Zn2-C6_fun-type_DNA-bd_sf"/>
</dbReference>
<dbReference type="GO" id="GO:0008270">
    <property type="term" value="F:zinc ion binding"/>
    <property type="evidence" value="ECO:0007669"/>
    <property type="project" value="InterPro"/>
</dbReference>
<proteinExistence type="predicted"/>
<dbReference type="eggNOG" id="ENOG502SNX9">
    <property type="taxonomic scope" value="Eukaryota"/>
</dbReference>
<feature type="region of interest" description="Disordered" evidence="2">
    <location>
        <begin position="64"/>
        <end position="92"/>
    </location>
</feature>
<dbReference type="Gene3D" id="4.10.240.10">
    <property type="entry name" value="Zn(2)-C6 fungal-type DNA-binding domain"/>
    <property type="match status" value="1"/>
</dbReference>
<dbReference type="InterPro" id="IPR053157">
    <property type="entry name" value="Sterol_Uptake_Regulator"/>
</dbReference>
<protein>
    <recommendedName>
        <fullName evidence="3">Zn(2)-C6 fungal-type domain-containing protein</fullName>
    </recommendedName>
</protein>
<dbReference type="Pfam" id="PF11951">
    <property type="entry name" value="Fungal_trans_2"/>
    <property type="match status" value="1"/>
</dbReference>
<dbReference type="PROSITE" id="PS50048">
    <property type="entry name" value="ZN2_CY6_FUNGAL_2"/>
    <property type="match status" value="1"/>
</dbReference>
<dbReference type="CDD" id="cd00067">
    <property type="entry name" value="GAL4"/>
    <property type="match status" value="1"/>
</dbReference>